<evidence type="ECO:0000313" key="3">
    <source>
        <dbReference type="EMBL" id="MBT9311806.1"/>
    </source>
</evidence>
<reference evidence="3 4" key="1">
    <citation type="journal article" date="2021" name="Mar. Drugs">
        <title>Genome Reduction and Secondary Metabolism of the Marine Sponge-Associated Cyanobacterium Leptothoe.</title>
        <authorList>
            <person name="Konstantinou D."/>
            <person name="Popin R.V."/>
            <person name="Fewer D.P."/>
            <person name="Sivonen K."/>
            <person name="Gkelis S."/>
        </authorList>
    </citation>
    <scope>NUCLEOTIDE SEQUENCE [LARGE SCALE GENOMIC DNA]</scope>
    <source>
        <strain evidence="3 4">TAU-MAC 1615</strain>
    </source>
</reference>
<dbReference type="SUPFAM" id="SSF55874">
    <property type="entry name" value="ATPase domain of HSP90 chaperone/DNA topoisomerase II/histidine kinase"/>
    <property type="match status" value="1"/>
</dbReference>
<dbReference type="EMBL" id="JADOER010000004">
    <property type="protein sequence ID" value="MBT9311806.1"/>
    <property type="molecule type" value="Genomic_DNA"/>
</dbReference>
<dbReference type="RefSeq" id="WP_215617672.1">
    <property type="nucleotide sequence ID" value="NZ_JADOER010000004.1"/>
</dbReference>
<protein>
    <submittedName>
        <fullName evidence="3">CHASE2 domain-containing protein</fullName>
    </submittedName>
</protein>
<feature type="transmembrane region" description="Helical" evidence="1">
    <location>
        <begin position="401"/>
        <end position="421"/>
    </location>
</feature>
<dbReference type="Pfam" id="PF05226">
    <property type="entry name" value="CHASE2"/>
    <property type="match status" value="1"/>
</dbReference>
<dbReference type="InterPro" id="IPR007890">
    <property type="entry name" value="CHASE2"/>
</dbReference>
<keyword evidence="1" id="KW-0472">Membrane</keyword>
<keyword evidence="4" id="KW-1185">Reference proteome</keyword>
<keyword evidence="1" id="KW-1133">Transmembrane helix</keyword>
<proteinExistence type="predicted"/>
<feature type="transmembrane region" description="Helical" evidence="1">
    <location>
        <begin position="351"/>
        <end position="370"/>
    </location>
</feature>
<sequence>MKQQARRERVLDRLKIGIWGFGIIAAVLGARSLGVFQSLEFMVLDQYLAFRNQFLIEAPDSTITIVEIDAPYVESAPDLDDDTIQAEQLAKVLQKILAAKPSVVGTDIVAENIIGDNKAPLLDVISNNQNLITVERYDEIDPSPPLEGLSSEQIERQVGFNQILIDKDGFVRRALLGFSPTSKPEDFKLSFAFQVVSQYFDNKDQELANGIKDKDTVRLDTVEIPRIPRDNEVSGLSKLANVYGYNSKRIYGIQTLINYRGNVEPFEVITASQLLNSQEYLKELVSDKIVLLSLEDSPRKFSSARNKISKSILPDSKIVLMTGVEIQSHTISQMIQGFESRRPFINTSRTAQYVFIVVFSGLGISCGYFSTRIINSLITLILIVSLGICLSYFVFIAAGLWVPLVATLVSTTANGLIYINYTQSKKRWERLIFQLDSSLEKERHLSKKLEFERQKTIDHIFDSIHNGPLQTLASLLRKTRDDNIGMPDICLCLEDLNREIRYIGDSVKEDAATKTDNLDVSYKATKFDLSSPLQELFQDVYDAMLSRELIGFSDLKIKAMSFDPVETDNLSNDIKRKLCRFLEESLGNVGKHAVGATRLTVTGKVKENLYELTISDNGPGLDTDKVATGKGTLIGKEAARLTRGKYTREKNKLKGVCCRLIFPLTTTT</sequence>
<dbReference type="Proteomes" id="UP001196661">
    <property type="component" value="Unassembled WGS sequence"/>
</dbReference>
<comment type="caution">
    <text evidence="3">The sequence shown here is derived from an EMBL/GenBank/DDBJ whole genome shotgun (WGS) entry which is preliminary data.</text>
</comment>
<organism evidence="3 4">
    <name type="scientific">Leptothoe kymatousa TAU-MAC 1615</name>
    <dbReference type="NCBI Taxonomy" id="2364775"/>
    <lineage>
        <taxon>Bacteria</taxon>
        <taxon>Bacillati</taxon>
        <taxon>Cyanobacteriota</taxon>
        <taxon>Cyanophyceae</taxon>
        <taxon>Nodosilineales</taxon>
        <taxon>Cymatolegaceae</taxon>
        <taxon>Leptothoe</taxon>
        <taxon>Leptothoe kymatousa</taxon>
    </lineage>
</organism>
<feature type="transmembrane region" description="Helical" evidence="1">
    <location>
        <begin position="377"/>
        <end position="395"/>
    </location>
</feature>
<evidence type="ECO:0000313" key="4">
    <source>
        <dbReference type="Proteomes" id="UP001196661"/>
    </source>
</evidence>
<evidence type="ECO:0000259" key="2">
    <source>
        <dbReference type="SMART" id="SM01080"/>
    </source>
</evidence>
<dbReference type="SMART" id="SM01080">
    <property type="entry name" value="CHASE2"/>
    <property type="match status" value="1"/>
</dbReference>
<feature type="domain" description="CHASE2" evidence="2">
    <location>
        <begin position="36"/>
        <end position="367"/>
    </location>
</feature>
<name>A0ABS5Y2G7_9CYAN</name>
<gene>
    <name evidence="3" type="ORF">IXB28_06280</name>
</gene>
<accession>A0ABS5Y2G7</accession>
<keyword evidence="1" id="KW-0812">Transmembrane</keyword>
<feature type="transmembrane region" description="Helical" evidence="1">
    <location>
        <begin position="16"/>
        <end position="36"/>
    </location>
</feature>
<evidence type="ECO:0000256" key="1">
    <source>
        <dbReference type="SAM" id="Phobius"/>
    </source>
</evidence>
<dbReference type="InterPro" id="IPR036890">
    <property type="entry name" value="HATPase_C_sf"/>
</dbReference>
<dbReference type="Gene3D" id="3.30.565.10">
    <property type="entry name" value="Histidine kinase-like ATPase, C-terminal domain"/>
    <property type="match status" value="1"/>
</dbReference>